<sequence>MKNIVEVLRKWGIFEVEHKRAFIRGDGLPMLYVKAKSSKYYVHIEGVIKEQKLKCYTKLTESDKNKHSHKDEIIGWDNLYEDRPHIHFNEDGRREYREEKISWDEIKEKIMEIMKEGE</sequence>
<name>A0A811T759_9EURY</name>
<gene>
    <name evidence="1" type="ORF">LAKADJCE_00465</name>
</gene>
<accession>A0A811T759</accession>
<evidence type="ECO:0000313" key="2">
    <source>
        <dbReference type="Proteomes" id="UP000612009"/>
    </source>
</evidence>
<evidence type="ECO:0000313" key="1">
    <source>
        <dbReference type="EMBL" id="CAD6493216.1"/>
    </source>
</evidence>
<organism evidence="1 2">
    <name type="scientific">Candidatus Argoarchaeum ethanivorans</name>
    <dbReference type="NCBI Taxonomy" id="2608793"/>
    <lineage>
        <taxon>Archaea</taxon>
        <taxon>Methanobacteriati</taxon>
        <taxon>Methanobacteriota</taxon>
        <taxon>Stenosarchaea group</taxon>
        <taxon>Methanomicrobia</taxon>
        <taxon>Methanosarcinales</taxon>
        <taxon>Methanosarcinales incertae sedis</taxon>
        <taxon>GOM Arc I cluster</taxon>
        <taxon>Candidatus Argoarchaeum</taxon>
    </lineage>
</organism>
<protein>
    <submittedName>
        <fullName evidence="1">Uncharacterized protein</fullName>
    </submittedName>
</protein>
<dbReference type="Proteomes" id="UP000612009">
    <property type="component" value="Unassembled WGS sequence"/>
</dbReference>
<comment type="caution">
    <text evidence="1">The sequence shown here is derived from an EMBL/GenBank/DDBJ whole genome shotgun (WGS) entry which is preliminary data.</text>
</comment>
<dbReference type="EMBL" id="CAJHIR010000023">
    <property type="protein sequence ID" value="CAD6493216.1"/>
    <property type="molecule type" value="Genomic_DNA"/>
</dbReference>
<proteinExistence type="predicted"/>
<reference evidence="1" key="1">
    <citation type="submission" date="2020-10" db="EMBL/GenBank/DDBJ databases">
        <authorList>
            <person name="Hahn C.J."/>
            <person name="Laso-Perez R."/>
            <person name="Vulcano F."/>
            <person name="Vaziourakis K.-M."/>
            <person name="Stokke R."/>
            <person name="Steen I.H."/>
            <person name="Teske A."/>
            <person name="Boetius A."/>
            <person name="Liebeke M."/>
            <person name="Amann R."/>
            <person name="Knittel K."/>
        </authorList>
    </citation>
    <scope>NUCLEOTIDE SEQUENCE</scope>
    <source>
        <strain evidence="1">Gfbio:e3339647-f889-4370-9287-4fb5cb688e4c:AG392J18_GoMArc1</strain>
    </source>
</reference>
<dbReference type="AlphaFoldDB" id="A0A811T759"/>